<keyword evidence="8" id="KW-0489">Methyltransferase</keyword>
<name>A0A1V6U094_9EURO</name>
<evidence type="ECO:0000256" key="12">
    <source>
        <dbReference type="ARBA" id="ARBA00023163"/>
    </source>
</evidence>
<dbReference type="EMBL" id="MLKD01000001">
    <property type="protein sequence ID" value="OQE31610.1"/>
    <property type="molecule type" value="Genomic_DNA"/>
</dbReference>
<feature type="compositionally biased region" description="Polar residues" evidence="16">
    <location>
        <begin position="12"/>
        <end position="27"/>
    </location>
</feature>
<dbReference type="InterPro" id="IPR017923">
    <property type="entry name" value="TFIIS_N"/>
</dbReference>
<feature type="compositionally biased region" description="Basic and acidic residues" evidence="16">
    <location>
        <begin position="545"/>
        <end position="566"/>
    </location>
</feature>
<dbReference type="InterPro" id="IPR006560">
    <property type="entry name" value="AWS_dom"/>
</dbReference>
<dbReference type="InterPro" id="IPR050777">
    <property type="entry name" value="SET2_Histone-Lys_MeTrsfase"/>
</dbReference>
<keyword evidence="12" id="KW-0804">Transcription</keyword>
<keyword evidence="22" id="KW-1185">Reference proteome</keyword>
<feature type="compositionally biased region" description="Acidic residues" evidence="16">
    <location>
        <begin position="823"/>
        <end position="837"/>
    </location>
</feature>
<evidence type="ECO:0000313" key="22">
    <source>
        <dbReference type="Proteomes" id="UP000191285"/>
    </source>
</evidence>
<feature type="domain" description="Post-SET" evidence="19">
    <location>
        <begin position="345"/>
        <end position="361"/>
    </location>
</feature>
<evidence type="ECO:0000256" key="15">
    <source>
        <dbReference type="ARBA" id="ARBA00047545"/>
    </source>
</evidence>
<dbReference type="Pfam" id="PF08236">
    <property type="entry name" value="SRI"/>
    <property type="match status" value="1"/>
</dbReference>
<proteinExistence type="predicted"/>
<reference evidence="22" key="1">
    <citation type="journal article" date="2017" name="Nat. Microbiol.">
        <title>Global analysis of biosynthetic gene clusters reveals vast potential of secondary metabolite production in Penicillium species.</title>
        <authorList>
            <person name="Nielsen J.C."/>
            <person name="Grijseels S."/>
            <person name="Prigent S."/>
            <person name="Ji B."/>
            <person name="Dainat J."/>
            <person name="Nielsen K.F."/>
            <person name="Frisvad J.C."/>
            <person name="Workman M."/>
            <person name="Nielsen J."/>
        </authorList>
    </citation>
    <scope>NUCLEOTIDE SEQUENCE [LARGE SCALE GENOMIC DNA]</scope>
    <source>
        <strain evidence="22">IBT 24891</strain>
    </source>
</reference>
<feature type="compositionally biased region" description="Pro residues" evidence="16">
    <location>
        <begin position="910"/>
        <end position="919"/>
    </location>
</feature>
<keyword evidence="9" id="KW-0808">Transferase</keyword>
<dbReference type="SMART" id="SM00456">
    <property type="entry name" value="WW"/>
    <property type="match status" value="1"/>
</dbReference>
<dbReference type="FunFam" id="1.10.1740.100:FF:000002">
    <property type="entry name" value="Histone-lysine N-methyltransferase"/>
    <property type="match status" value="1"/>
</dbReference>
<dbReference type="InterPro" id="IPR046341">
    <property type="entry name" value="SET_dom_sf"/>
</dbReference>
<evidence type="ECO:0000256" key="16">
    <source>
        <dbReference type="SAM" id="MobiDB-lite"/>
    </source>
</evidence>
<dbReference type="GO" id="GO:0005634">
    <property type="term" value="C:nucleus"/>
    <property type="evidence" value="ECO:0007669"/>
    <property type="project" value="UniProtKB-SubCell"/>
</dbReference>
<dbReference type="FunFam" id="2.170.270.10:FF:000033">
    <property type="entry name" value="Histone-lysine N-methyltransferase"/>
    <property type="match status" value="1"/>
</dbReference>
<dbReference type="Gene3D" id="2.170.270.10">
    <property type="entry name" value="SET domain"/>
    <property type="match status" value="1"/>
</dbReference>
<dbReference type="InterPro" id="IPR044437">
    <property type="entry name" value="SETD2/Set2_SET"/>
</dbReference>
<dbReference type="EC" id="2.1.1.359" evidence="4"/>
<dbReference type="InterPro" id="IPR013257">
    <property type="entry name" value="SRI"/>
</dbReference>
<evidence type="ECO:0000256" key="11">
    <source>
        <dbReference type="ARBA" id="ARBA00023015"/>
    </source>
</evidence>
<evidence type="ECO:0000256" key="8">
    <source>
        <dbReference type="ARBA" id="ARBA00022603"/>
    </source>
</evidence>
<dbReference type="PROSITE" id="PS50868">
    <property type="entry name" value="POST_SET"/>
    <property type="match status" value="1"/>
</dbReference>
<dbReference type="GO" id="GO:0006355">
    <property type="term" value="P:regulation of DNA-templated transcription"/>
    <property type="evidence" value="ECO:0007669"/>
    <property type="project" value="InterPro"/>
</dbReference>
<evidence type="ECO:0000256" key="5">
    <source>
        <dbReference type="ARBA" id="ARBA00018028"/>
    </source>
</evidence>
<feature type="compositionally biased region" description="Polar residues" evidence="16">
    <location>
        <begin position="857"/>
        <end position="866"/>
    </location>
</feature>
<comment type="catalytic activity">
    <reaction evidence="15">
        <text>L-lysyl(36)-[histone H3] + 3 S-adenosyl-L-methionine = N(6),N(6),N(6)-trimethyl-L-lysyl(36)-[histone H3] + 3 S-adenosyl-L-homocysteine + 3 H(+)</text>
        <dbReference type="Rhea" id="RHEA:60324"/>
        <dbReference type="Rhea" id="RHEA-COMP:9785"/>
        <dbReference type="Rhea" id="RHEA-COMP:15536"/>
        <dbReference type="ChEBI" id="CHEBI:15378"/>
        <dbReference type="ChEBI" id="CHEBI:29969"/>
        <dbReference type="ChEBI" id="CHEBI:57856"/>
        <dbReference type="ChEBI" id="CHEBI:59789"/>
        <dbReference type="ChEBI" id="CHEBI:61961"/>
        <dbReference type="EC" id="2.1.1.359"/>
    </reaction>
</comment>
<dbReference type="Gene3D" id="1.10.1740.100">
    <property type="entry name" value="Set2, Rpb1 interacting domain"/>
    <property type="match status" value="1"/>
</dbReference>
<dbReference type="InterPro" id="IPR025788">
    <property type="entry name" value="Set2_fungi"/>
</dbReference>
<dbReference type="InterPro" id="IPR036020">
    <property type="entry name" value="WW_dom_sf"/>
</dbReference>
<feature type="region of interest" description="Disordered" evidence="16">
    <location>
        <begin position="743"/>
        <end position="946"/>
    </location>
</feature>
<dbReference type="SUPFAM" id="SSF82199">
    <property type="entry name" value="SET domain"/>
    <property type="match status" value="1"/>
</dbReference>
<dbReference type="OrthoDB" id="422362at2759"/>
<evidence type="ECO:0000256" key="1">
    <source>
        <dbReference type="ARBA" id="ARBA00003901"/>
    </source>
</evidence>
<evidence type="ECO:0000256" key="2">
    <source>
        <dbReference type="ARBA" id="ARBA00004123"/>
    </source>
</evidence>
<feature type="compositionally biased region" description="Low complexity" evidence="16">
    <location>
        <begin position="65"/>
        <end position="74"/>
    </location>
</feature>
<feature type="region of interest" description="Disordered" evidence="16">
    <location>
        <begin position="1"/>
        <end position="74"/>
    </location>
</feature>
<dbReference type="PROSITE" id="PS50280">
    <property type="entry name" value="SET"/>
    <property type="match status" value="1"/>
</dbReference>
<dbReference type="InterPro" id="IPR001202">
    <property type="entry name" value="WW_dom"/>
</dbReference>
<comment type="caution">
    <text evidence="21">The sequence shown here is derived from an EMBL/GenBank/DDBJ whole genome shotgun (WGS) entry which is preliminary data.</text>
</comment>
<evidence type="ECO:0000256" key="6">
    <source>
        <dbReference type="ARBA" id="ARBA00022454"/>
    </source>
</evidence>
<feature type="domain" description="AWS" evidence="20">
    <location>
        <begin position="164"/>
        <end position="219"/>
    </location>
</feature>
<evidence type="ECO:0000259" key="18">
    <source>
        <dbReference type="PROSITE" id="PS50280"/>
    </source>
</evidence>
<dbReference type="InterPro" id="IPR003616">
    <property type="entry name" value="Post-SET_dom"/>
</dbReference>
<dbReference type="InterPro" id="IPR038190">
    <property type="entry name" value="SRI_sf"/>
</dbReference>
<evidence type="ECO:0000256" key="4">
    <source>
        <dbReference type="ARBA" id="ARBA00012178"/>
    </source>
</evidence>
<dbReference type="STRING" id="303698.A0A1V6U094"/>
<dbReference type="Pfam" id="PF08711">
    <property type="entry name" value="Med26"/>
    <property type="match status" value="1"/>
</dbReference>
<feature type="compositionally biased region" description="Basic and acidic residues" evidence="16">
    <location>
        <begin position="773"/>
        <end position="784"/>
    </location>
</feature>
<keyword evidence="10" id="KW-0949">S-adenosyl-L-methionine</keyword>
<dbReference type="SUPFAM" id="SSF51045">
    <property type="entry name" value="WW domain"/>
    <property type="match status" value="1"/>
</dbReference>
<dbReference type="PROSITE" id="PS51215">
    <property type="entry name" value="AWS"/>
    <property type="match status" value="1"/>
</dbReference>
<accession>A0A1V6U094</accession>
<comment type="function">
    <text evidence="1">Histone methyltransferase that trimethylates histone H3 'Lys-36' forming H3K36me3. Involved in transcription elongation as well as in transcription repression.</text>
</comment>
<organism evidence="21 22">
    <name type="scientific">Penicillium steckii</name>
    <dbReference type="NCBI Taxonomy" id="303698"/>
    <lineage>
        <taxon>Eukaryota</taxon>
        <taxon>Fungi</taxon>
        <taxon>Dikarya</taxon>
        <taxon>Ascomycota</taxon>
        <taxon>Pezizomycotina</taxon>
        <taxon>Eurotiomycetes</taxon>
        <taxon>Eurotiomycetidae</taxon>
        <taxon>Eurotiales</taxon>
        <taxon>Aspergillaceae</taxon>
        <taxon>Penicillium</taxon>
    </lineage>
</organism>
<dbReference type="GO" id="GO:0140955">
    <property type="term" value="F:histone H3K36 trimethyltransferase activity"/>
    <property type="evidence" value="ECO:0007669"/>
    <property type="project" value="UniProtKB-EC"/>
</dbReference>
<keyword evidence="13" id="KW-0539">Nucleus</keyword>
<dbReference type="GO" id="GO:0005694">
    <property type="term" value="C:chromosome"/>
    <property type="evidence" value="ECO:0007669"/>
    <property type="project" value="UniProtKB-SubCell"/>
</dbReference>
<feature type="compositionally biased region" description="Polar residues" evidence="16">
    <location>
        <begin position="34"/>
        <end position="47"/>
    </location>
</feature>
<feature type="region of interest" description="Disordered" evidence="16">
    <location>
        <begin position="667"/>
        <end position="701"/>
    </location>
</feature>
<dbReference type="Proteomes" id="UP000191285">
    <property type="component" value="Unassembled WGS sequence"/>
</dbReference>
<sequence length="946" mass="106239">MSAHGYEDSHDQASTMDSSNGLSNGKSISPDAMATSTPSAESNVNSFSDEKKIHVKSDPDTLKPTSDSASATASATVFASPAHSVNADSTMKKSPSDQETVGGDILVKEEPGQPPKLSRSSSQKVVSRPPPLFDHLPDSTQDALATFEQIEACWYANKYMGYTEHAMECDCAEEWDADHGENQACGEDSDCINRATKIECVGDCGCGADCRNQRFQKREYAQVSVIKTDKKGFGLRAEANLEPHQLIFEYVGEVVGEAQFRRRMRQYDEEGIKHFYFMSLNKGEFVDATKRGNLGRFCNHSCNPNCYVDKWVVGEKLRMGIFAERAVQAGEELVFNYNVDRYGADPQPCYCGEPNCTGFIGGRTQTERATKLSHATIEALGIDEEDGWDTVVARRPKKKKKTEEDDEEYVDSVQPKSLHEDGVTKVMAALMQCQEKWIAVKLLGRIQRCEDERVRNRVVKMHGYQILNSQLSQWKDDHNVMLQILDILDKFPRLTRNKIIDSKIETNIQPLTTCGDERVEQKASAILASWANLEVGYRIPRMKRDEQAKKAVNQFERRESGREQRQRSATRSPSPSYDARQRPTQPRRERNQHHQRPRPNRRRQLPDRQLPEGWFQAEDETGRFYYYTVDGKTTWKKPTTPANTGAQAAQKKNLALQSIIDGIVNSQEKTPTSEHKTDTPGTPQPASDPQEKKREDEAWRKLPLDKQKKVYENTIFPYIKHYVDKYKNKIPKEDLKRFAKETATKLVNGDYKNNRVSDPTKISSKHQQKVKNYCKDYFDRAYAKHKERQKRHSQSGSAAASTSKPETDSTPADADEDVKISDDDADAEAPSPMDDDASASASVDASLKRKRPEEIDSNTLLNGRDNSPSKRQKSTPPPPPPPPPDAEPGDETPKLDDPEVEAEANGDEQSPPPPPPPPKDSNSNSPDEYPVEMEGVQKNSLGVEGA</sequence>
<evidence type="ECO:0000259" key="17">
    <source>
        <dbReference type="PROSITE" id="PS50020"/>
    </source>
</evidence>
<feature type="compositionally biased region" description="Basic and acidic residues" evidence="16">
    <location>
        <begin position="48"/>
        <end position="61"/>
    </location>
</feature>
<dbReference type="AlphaFoldDB" id="A0A1V6U094"/>
<dbReference type="InterPro" id="IPR001214">
    <property type="entry name" value="SET_dom"/>
</dbReference>
<comment type="subcellular location">
    <subcellularLocation>
        <location evidence="3">Chromosome</location>
    </subcellularLocation>
    <subcellularLocation>
        <location evidence="2">Nucleus</location>
    </subcellularLocation>
</comment>
<dbReference type="GO" id="GO:0032259">
    <property type="term" value="P:methylation"/>
    <property type="evidence" value="ECO:0007669"/>
    <property type="project" value="UniProtKB-KW"/>
</dbReference>
<feature type="compositionally biased region" description="Polar residues" evidence="16">
    <location>
        <begin position="794"/>
        <end position="810"/>
    </location>
</feature>
<dbReference type="SMART" id="SM00508">
    <property type="entry name" value="PostSET"/>
    <property type="match status" value="1"/>
</dbReference>
<evidence type="ECO:0000256" key="9">
    <source>
        <dbReference type="ARBA" id="ARBA00022679"/>
    </source>
</evidence>
<protein>
    <recommendedName>
        <fullName evidence="5">Histone-lysine N-methyltransferase, H3 lysine-36 specific</fullName>
        <ecNumber evidence="4">2.1.1.359</ecNumber>
    </recommendedName>
    <alternativeName>
        <fullName evidence="14">SET domain-containing protein 2</fullName>
    </alternativeName>
</protein>
<evidence type="ECO:0000313" key="21">
    <source>
        <dbReference type="EMBL" id="OQE31610.1"/>
    </source>
</evidence>
<dbReference type="Pfam" id="PF17907">
    <property type="entry name" value="AWS"/>
    <property type="match status" value="1"/>
</dbReference>
<feature type="compositionally biased region" description="Basic and acidic residues" evidence="16">
    <location>
        <begin position="1"/>
        <end position="11"/>
    </location>
</feature>
<evidence type="ECO:0000259" key="19">
    <source>
        <dbReference type="PROSITE" id="PS50868"/>
    </source>
</evidence>
<feature type="domain" description="SET" evidence="18">
    <location>
        <begin position="221"/>
        <end position="338"/>
    </location>
</feature>
<feature type="compositionally biased region" description="Basic residues" evidence="16">
    <location>
        <begin position="590"/>
        <end position="603"/>
    </location>
</feature>
<gene>
    <name evidence="21" type="ORF">PENSTE_c001G00329</name>
</gene>
<evidence type="ECO:0000259" key="20">
    <source>
        <dbReference type="PROSITE" id="PS51215"/>
    </source>
</evidence>
<feature type="compositionally biased region" description="Basic and acidic residues" evidence="16">
    <location>
        <begin position="689"/>
        <end position="701"/>
    </location>
</feature>
<evidence type="ECO:0000256" key="3">
    <source>
        <dbReference type="ARBA" id="ARBA00004286"/>
    </source>
</evidence>
<dbReference type="SMART" id="SM00317">
    <property type="entry name" value="SET"/>
    <property type="match status" value="1"/>
</dbReference>
<evidence type="ECO:0000256" key="10">
    <source>
        <dbReference type="ARBA" id="ARBA00022691"/>
    </source>
</evidence>
<evidence type="ECO:0000256" key="7">
    <source>
        <dbReference type="ARBA" id="ARBA00022491"/>
    </source>
</evidence>
<feature type="domain" description="WW" evidence="17">
    <location>
        <begin position="608"/>
        <end position="640"/>
    </location>
</feature>
<keyword evidence="6" id="KW-0158">Chromosome</keyword>
<evidence type="ECO:0000256" key="13">
    <source>
        <dbReference type="ARBA" id="ARBA00023242"/>
    </source>
</evidence>
<evidence type="ECO:0000256" key="14">
    <source>
        <dbReference type="ARBA" id="ARBA00030091"/>
    </source>
</evidence>
<dbReference type="PROSITE" id="PS50020">
    <property type="entry name" value="WW_DOMAIN_2"/>
    <property type="match status" value="1"/>
</dbReference>
<dbReference type="Pfam" id="PF00856">
    <property type="entry name" value="SET"/>
    <property type="match status" value="1"/>
</dbReference>
<dbReference type="CDD" id="cd19172">
    <property type="entry name" value="SET_SETD2"/>
    <property type="match status" value="1"/>
</dbReference>
<dbReference type="PANTHER" id="PTHR22884">
    <property type="entry name" value="SET DOMAIN PROTEINS"/>
    <property type="match status" value="1"/>
</dbReference>
<dbReference type="PROSITE" id="PS01159">
    <property type="entry name" value="WW_DOMAIN_1"/>
    <property type="match status" value="1"/>
</dbReference>
<keyword evidence="11" id="KW-0805">Transcription regulation</keyword>
<feature type="compositionally biased region" description="Pro residues" evidence="16">
    <location>
        <begin position="875"/>
        <end position="886"/>
    </location>
</feature>
<keyword evidence="7" id="KW-0678">Repressor</keyword>
<dbReference type="SMART" id="SM00570">
    <property type="entry name" value="AWS"/>
    <property type="match status" value="1"/>
</dbReference>
<feature type="region of interest" description="Disordered" evidence="16">
    <location>
        <begin position="545"/>
        <end position="615"/>
    </location>
</feature>
<dbReference type="PROSITE" id="PS51568">
    <property type="entry name" value="SAM_MT43_SET2_1"/>
    <property type="match status" value="1"/>
</dbReference>
<dbReference type="Gene3D" id="2.20.70.10">
    <property type="match status" value="1"/>
</dbReference>
<dbReference type="CDD" id="cd00201">
    <property type="entry name" value="WW"/>
    <property type="match status" value="1"/>
</dbReference>
<feature type="region of interest" description="Disordered" evidence="16">
    <location>
        <begin position="105"/>
        <end position="130"/>
    </location>
</feature>